<evidence type="ECO:0000256" key="5">
    <source>
        <dbReference type="ARBA" id="ARBA00023136"/>
    </source>
</evidence>
<dbReference type="Gene3D" id="2.60.40.10">
    <property type="entry name" value="Immunoglobulins"/>
    <property type="match status" value="2"/>
</dbReference>
<name>A0A9Q8QWA2_9GAMA</name>
<keyword evidence="7" id="KW-0325">Glycoprotein</keyword>
<keyword evidence="2 9" id="KW-0812">Transmembrane</keyword>
<evidence type="ECO:0000256" key="1">
    <source>
        <dbReference type="ARBA" id="ARBA00004167"/>
    </source>
</evidence>
<evidence type="ECO:0000313" key="11">
    <source>
        <dbReference type="EMBL" id="UNP64446.1"/>
    </source>
</evidence>
<accession>A0A9Q8QWA2</accession>
<keyword evidence="6" id="KW-1015">Disulfide bond</keyword>
<reference evidence="11" key="1">
    <citation type="submission" date="2021-09" db="EMBL/GenBank/DDBJ databases">
        <title>The complete genome of the Saguinine gammaherpesvirus 1 (SgGHV-1).</title>
        <authorList>
            <person name="Marti-Carreras J."/>
            <person name="Maes P."/>
        </authorList>
    </citation>
    <scope>NUCLEOTIDE SEQUENCE</scope>
    <source>
        <strain evidence="11">S338D</strain>
    </source>
</reference>
<evidence type="ECO:0000256" key="4">
    <source>
        <dbReference type="ARBA" id="ARBA00022989"/>
    </source>
</evidence>
<proteinExistence type="predicted"/>
<evidence type="ECO:0000259" key="10">
    <source>
        <dbReference type="Pfam" id="PF08205"/>
    </source>
</evidence>
<evidence type="ECO:0000256" key="2">
    <source>
        <dbReference type="ARBA" id="ARBA00022692"/>
    </source>
</evidence>
<evidence type="ECO:0000256" key="9">
    <source>
        <dbReference type="SAM" id="Phobius"/>
    </source>
</evidence>
<keyword evidence="3" id="KW-0732">Signal</keyword>
<sequence>MHTSHAPGGMSLYTSHLLVPLLTFLNLSLVVGTHLTCETSGSFLLNTQGSIKCILSSQEDPPIIILQKKTDDVPINVATISRSYGADIQPAFTQKINATLVNFREVIFTILNISISDQGCYICLFHLFSTGIIRQTSCITVKTELIYGSQSRLTEDKFEVSCYATSYPPAAIYWGSLSPDMIETYTTTNENGTVTVTSVVSVSPLPDHDQTVSCQIEYNGSNLTLSENFEHRAMKTSTVLSLNLSLILAFTIGCFILVTVIGIIFFVIREFLRKYGLTFLTPPNIPFIQLI</sequence>
<dbReference type="InterPro" id="IPR013162">
    <property type="entry name" value="CD80_C2-set"/>
</dbReference>
<evidence type="ECO:0000256" key="3">
    <source>
        <dbReference type="ARBA" id="ARBA00022729"/>
    </source>
</evidence>
<dbReference type="SUPFAM" id="SSF48726">
    <property type="entry name" value="Immunoglobulin"/>
    <property type="match status" value="1"/>
</dbReference>
<keyword evidence="8" id="KW-0393">Immunoglobulin domain</keyword>
<dbReference type="Proteomes" id="UP001142430">
    <property type="component" value="Segment"/>
</dbReference>
<evidence type="ECO:0000256" key="7">
    <source>
        <dbReference type="ARBA" id="ARBA00023180"/>
    </source>
</evidence>
<dbReference type="PANTHER" id="PTHR46841">
    <property type="entry name" value="OX-2 MEMBRANE GLYCOPROTEIN"/>
    <property type="match status" value="1"/>
</dbReference>
<feature type="domain" description="CD80-like immunoglobulin C2-set" evidence="10">
    <location>
        <begin position="148"/>
        <end position="220"/>
    </location>
</feature>
<dbReference type="InterPro" id="IPR013783">
    <property type="entry name" value="Ig-like_fold"/>
</dbReference>
<dbReference type="Pfam" id="PF08205">
    <property type="entry name" value="C2-set_2"/>
    <property type="match status" value="1"/>
</dbReference>
<evidence type="ECO:0000256" key="6">
    <source>
        <dbReference type="ARBA" id="ARBA00023157"/>
    </source>
</evidence>
<dbReference type="InterPro" id="IPR036179">
    <property type="entry name" value="Ig-like_dom_sf"/>
</dbReference>
<feature type="transmembrane region" description="Helical" evidence="9">
    <location>
        <begin position="244"/>
        <end position="268"/>
    </location>
</feature>
<dbReference type="InterPro" id="IPR047164">
    <property type="entry name" value="OX2G-like"/>
</dbReference>
<organism evidence="11 12">
    <name type="scientific">Saguinine gammaherpesvirus 1</name>
    <dbReference type="NCBI Taxonomy" id="2169901"/>
    <lineage>
        <taxon>Viruses</taxon>
        <taxon>Duplodnaviria</taxon>
        <taxon>Heunggongvirae</taxon>
        <taxon>Peploviricota</taxon>
        <taxon>Herviviricetes</taxon>
        <taxon>Herpesvirales</taxon>
        <taxon>Orthoherpesviridae</taxon>
        <taxon>Gammaherpesvirinae</taxon>
    </lineage>
</organism>
<evidence type="ECO:0000313" key="12">
    <source>
        <dbReference type="Proteomes" id="UP001142430"/>
    </source>
</evidence>
<dbReference type="PANTHER" id="PTHR46841:SF7">
    <property type="entry name" value="IG-LIKE DOMAIN-CONTAINING PROTEIN"/>
    <property type="match status" value="1"/>
</dbReference>
<protein>
    <recommendedName>
        <fullName evidence="10">CD80-like immunoglobulin C2-set domain-containing protein</fullName>
    </recommendedName>
</protein>
<keyword evidence="5 9" id="KW-0472">Membrane</keyword>
<comment type="subcellular location">
    <subcellularLocation>
        <location evidence="1">Membrane</location>
        <topology evidence="1">Single-pass membrane protein</topology>
    </subcellularLocation>
</comment>
<dbReference type="GO" id="GO:0098632">
    <property type="term" value="F:cell-cell adhesion mediator activity"/>
    <property type="evidence" value="ECO:0007669"/>
    <property type="project" value="InterPro"/>
</dbReference>
<dbReference type="GO" id="GO:0034113">
    <property type="term" value="P:heterotypic cell-cell adhesion"/>
    <property type="evidence" value="ECO:0007669"/>
    <property type="project" value="TreeGrafter"/>
</dbReference>
<dbReference type="GO" id="GO:0016020">
    <property type="term" value="C:membrane"/>
    <property type="evidence" value="ECO:0007669"/>
    <property type="project" value="UniProtKB-SubCell"/>
</dbReference>
<dbReference type="EMBL" id="OK337614">
    <property type="protein sequence ID" value="UNP64446.1"/>
    <property type="molecule type" value="Genomic_DNA"/>
</dbReference>
<keyword evidence="4 9" id="KW-1133">Transmembrane helix</keyword>
<evidence type="ECO:0000256" key="8">
    <source>
        <dbReference type="ARBA" id="ARBA00023319"/>
    </source>
</evidence>